<dbReference type="AlphaFoldDB" id="A0A8J4UW73"/>
<dbReference type="Gene3D" id="3.30.300.30">
    <property type="match status" value="1"/>
</dbReference>
<dbReference type="InterPro" id="IPR045311">
    <property type="entry name" value="LC-FACS_euk"/>
</dbReference>
<dbReference type="GO" id="GO:0005783">
    <property type="term" value="C:endoplasmic reticulum"/>
    <property type="evidence" value="ECO:0007669"/>
    <property type="project" value="TreeGrafter"/>
</dbReference>
<dbReference type="Gene3D" id="3.40.50.12780">
    <property type="entry name" value="N-terminal domain of ligase-like"/>
    <property type="match status" value="1"/>
</dbReference>
<evidence type="ECO:0000256" key="3">
    <source>
        <dbReference type="ARBA" id="ARBA00022741"/>
    </source>
</evidence>
<keyword evidence="11" id="KW-1185">Reference proteome</keyword>
<dbReference type="InterPro" id="IPR000873">
    <property type="entry name" value="AMP-dep_synth/lig_dom"/>
</dbReference>
<keyword evidence="4 8" id="KW-0276">Fatty acid metabolism</keyword>
<evidence type="ECO:0000256" key="1">
    <source>
        <dbReference type="ARBA" id="ARBA00006432"/>
    </source>
</evidence>
<dbReference type="EMBL" id="AJWJ01000669">
    <property type="protein sequence ID" value="KAF2069405.1"/>
    <property type="molecule type" value="Genomic_DNA"/>
</dbReference>
<organism evidence="10 11">
    <name type="scientific">Polysphondylium violaceum</name>
    <dbReference type="NCBI Taxonomy" id="133409"/>
    <lineage>
        <taxon>Eukaryota</taxon>
        <taxon>Amoebozoa</taxon>
        <taxon>Evosea</taxon>
        <taxon>Eumycetozoa</taxon>
        <taxon>Dictyostelia</taxon>
        <taxon>Dictyosteliales</taxon>
        <taxon>Dictyosteliaceae</taxon>
        <taxon>Polysphondylium</taxon>
    </lineage>
</organism>
<dbReference type="Proteomes" id="UP000695562">
    <property type="component" value="Unassembled WGS sequence"/>
</dbReference>
<name>A0A8J4UW73_9MYCE</name>
<keyword evidence="3 8" id="KW-0547">Nucleotide-binding</keyword>
<comment type="function">
    <text evidence="8">Catalyzes the conversion of long-chain fatty acids to their active form acyl-CoAs for both synthesis of cellular lipids, and degradation via beta-oxidation.</text>
</comment>
<comment type="catalytic activity">
    <reaction evidence="6">
        <text>a long-chain fatty acid + ATP + CoA = a long-chain fatty acyl-CoA + AMP + diphosphate</text>
        <dbReference type="Rhea" id="RHEA:15421"/>
        <dbReference type="ChEBI" id="CHEBI:30616"/>
        <dbReference type="ChEBI" id="CHEBI:33019"/>
        <dbReference type="ChEBI" id="CHEBI:57287"/>
        <dbReference type="ChEBI" id="CHEBI:57560"/>
        <dbReference type="ChEBI" id="CHEBI:83139"/>
        <dbReference type="ChEBI" id="CHEBI:456215"/>
        <dbReference type="EC" id="6.2.1.3"/>
    </reaction>
    <physiologicalReaction direction="left-to-right" evidence="6">
        <dbReference type="Rhea" id="RHEA:15422"/>
    </physiologicalReaction>
</comment>
<dbReference type="PANTHER" id="PTHR43272:SF109">
    <property type="entry name" value="FATTY ACYL-COA SYNTHETASE B"/>
    <property type="match status" value="1"/>
</dbReference>
<dbReference type="GO" id="GO:0016020">
    <property type="term" value="C:membrane"/>
    <property type="evidence" value="ECO:0007669"/>
    <property type="project" value="TreeGrafter"/>
</dbReference>
<keyword evidence="2 8" id="KW-0436">Ligase</keyword>
<dbReference type="Pfam" id="PF23562">
    <property type="entry name" value="AMP-binding_C_3"/>
    <property type="match status" value="1"/>
</dbReference>
<gene>
    <name evidence="10" type="ORF">CYY_009279</name>
</gene>
<sequence>MIDNWLALGLVLVSGILCFNWKRKHPYGQSIEVGQKVEGEGRARRNALSPNHLVSHLEEDGIYTLYDSLIKSCEKYGDRKCFSERKKDANGNLGDFEWISYNTFLENCEYVAAGLCDIGIKPKSKVGIFSRNRLEWLTVHSASFLQSNIIVSFYETLGVESLAFVSEHAEIGVAFCSTETLEKTFEISRSVSILKTIICFDPVTDQQKEKAKKENITLYNYSDIIERGKKTMDKYPHTKPTADSLSTIMYTSGTTGDPKGVMITHKNLASVVCAVNNFIKVYESDIHYSYLPYAHILERVVVLTAFHYGAGIGIFSGDISNVLNEVKTLKPTLFIGVPRIFERIRAGVFREISKKSAFAQKLFHFAYGLKKFSIAKGFKLPMLESLFDSILFSKIKAQLGGNVRVILSGGAPLSRETELFLRVSFSCAVVQGYGLTESCGGTAVHLLEDESVGSLGPPFLSNEIKLVDVPELNYYSNDKSQCGEVCLRGPSISIGYYKDPEKTKSDFKDGWFYTGDIGKWNPDGSLAIIDRKKNIFKLAQGEYVAVEKIENVVGKSHYVAQVCVYGDSQKSCLIAIVHPHPEKAEEWASSKKSDKDLKDVCENQDFVKEVLDDITKTCKEQKLFGFEIPKAILLTHEAFSDQNNMLTPSFKIKRPQIKEHFQKDINHLYSKLE</sequence>
<evidence type="ECO:0000256" key="5">
    <source>
        <dbReference type="ARBA" id="ARBA00022840"/>
    </source>
</evidence>
<dbReference type="PROSITE" id="PS00455">
    <property type="entry name" value="AMP_BINDING"/>
    <property type="match status" value="1"/>
</dbReference>
<dbReference type="CDD" id="cd05927">
    <property type="entry name" value="LC-FACS_euk"/>
    <property type="match status" value="1"/>
</dbReference>
<dbReference type="InterPro" id="IPR045851">
    <property type="entry name" value="AMP-bd_C_sf"/>
</dbReference>
<reference evidence="10" key="1">
    <citation type="submission" date="2020-01" db="EMBL/GenBank/DDBJ databases">
        <title>Development of genomics and gene disruption for Polysphondylium violaceum indicates a role for the polyketide synthase stlB in stalk morphogenesis.</title>
        <authorList>
            <person name="Narita B."/>
            <person name="Kawabe Y."/>
            <person name="Kin K."/>
            <person name="Saito T."/>
            <person name="Gibbs R."/>
            <person name="Kuspa A."/>
            <person name="Muzny D."/>
            <person name="Queller D."/>
            <person name="Richards S."/>
            <person name="Strassman J."/>
            <person name="Sucgang R."/>
            <person name="Worley K."/>
            <person name="Schaap P."/>
        </authorList>
    </citation>
    <scope>NUCLEOTIDE SEQUENCE</scope>
    <source>
        <strain evidence="10">QSvi11</strain>
    </source>
</reference>
<dbReference type="SUPFAM" id="SSF56801">
    <property type="entry name" value="Acetyl-CoA synthetase-like"/>
    <property type="match status" value="1"/>
</dbReference>
<feature type="domain" description="AMP-dependent synthetase/ligase" evidence="9">
    <location>
        <begin position="72"/>
        <end position="497"/>
    </location>
</feature>
<keyword evidence="8" id="KW-0443">Lipid metabolism</keyword>
<keyword evidence="5 8" id="KW-0067">ATP-binding</keyword>
<dbReference type="EC" id="6.2.1.3" evidence="7 8"/>
<evidence type="ECO:0000256" key="7">
    <source>
        <dbReference type="ARBA" id="ARBA00026121"/>
    </source>
</evidence>
<proteinExistence type="inferred from homology"/>
<comment type="similarity">
    <text evidence="1 8">Belongs to the ATP-dependent AMP-binding enzyme family.</text>
</comment>
<dbReference type="Pfam" id="PF00501">
    <property type="entry name" value="AMP-binding"/>
    <property type="match status" value="1"/>
</dbReference>
<evidence type="ECO:0000256" key="2">
    <source>
        <dbReference type="ARBA" id="ARBA00022598"/>
    </source>
</evidence>
<evidence type="ECO:0000256" key="8">
    <source>
        <dbReference type="RuleBase" id="RU369030"/>
    </source>
</evidence>
<protein>
    <recommendedName>
        <fullName evidence="7 8">Long-chain-fatty-acid--CoA ligase</fullName>
        <ecNumber evidence="7 8">6.2.1.3</ecNumber>
    </recommendedName>
</protein>
<accession>A0A8J4UW73</accession>
<dbReference type="GO" id="GO:0004467">
    <property type="term" value="F:long-chain fatty acid-CoA ligase activity"/>
    <property type="evidence" value="ECO:0007669"/>
    <property type="project" value="UniProtKB-EC"/>
</dbReference>
<evidence type="ECO:0000313" key="11">
    <source>
        <dbReference type="Proteomes" id="UP000695562"/>
    </source>
</evidence>
<dbReference type="InterPro" id="IPR020845">
    <property type="entry name" value="AMP-binding_CS"/>
</dbReference>
<dbReference type="PANTHER" id="PTHR43272">
    <property type="entry name" value="LONG-CHAIN-FATTY-ACID--COA LIGASE"/>
    <property type="match status" value="1"/>
</dbReference>
<evidence type="ECO:0000259" key="9">
    <source>
        <dbReference type="Pfam" id="PF00501"/>
    </source>
</evidence>
<dbReference type="OrthoDB" id="1700726at2759"/>
<dbReference type="InterPro" id="IPR042099">
    <property type="entry name" value="ANL_N_sf"/>
</dbReference>
<dbReference type="GO" id="GO:0005524">
    <property type="term" value="F:ATP binding"/>
    <property type="evidence" value="ECO:0007669"/>
    <property type="project" value="UniProtKB-KW"/>
</dbReference>
<evidence type="ECO:0000256" key="6">
    <source>
        <dbReference type="ARBA" id="ARBA00024484"/>
    </source>
</evidence>
<evidence type="ECO:0000313" key="10">
    <source>
        <dbReference type="EMBL" id="KAF2069405.1"/>
    </source>
</evidence>
<evidence type="ECO:0000256" key="4">
    <source>
        <dbReference type="ARBA" id="ARBA00022832"/>
    </source>
</evidence>
<comment type="caution">
    <text evidence="10">The sequence shown here is derived from an EMBL/GenBank/DDBJ whole genome shotgun (WGS) entry which is preliminary data.</text>
</comment>